<dbReference type="PROSITE" id="PS50240">
    <property type="entry name" value="TRYPSIN_DOM"/>
    <property type="match status" value="1"/>
</dbReference>
<dbReference type="PANTHER" id="PTHR24252">
    <property type="entry name" value="ACROSIN-RELATED"/>
    <property type="match status" value="1"/>
</dbReference>
<dbReference type="SUPFAM" id="SSF50494">
    <property type="entry name" value="Trypsin-like serine proteases"/>
    <property type="match status" value="1"/>
</dbReference>
<dbReference type="FunFam" id="2.40.10.10:FF:000002">
    <property type="entry name" value="Transmembrane protease serine"/>
    <property type="match status" value="1"/>
</dbReference>
<dbReference type="CDD" id="cd00190">
    <property type="entry name" value="Tryp_SPc"/>
    <property type="match status" value="1"/>
</dbReference>
<dbReference type="InterPro" id="IPR043504">
    <property type="entry name" value="Peptidase_S1_PA_chymotrypsin"/>
</dbReference>
<dbReference type="InterPro" id="IPR001254">
    <property type="entry name" value="Trypsin_dom"/>
</dbReference>
<comment type="caution">
    <text evidence="6">The sequence shown here is derived from an EMBL/GenBank/DDBJ whole genome shotgun (WGS) entry which is preliminary data.</text>
</comment>
<dbReference type="EMBL" id="LRGB01000868">
    <property type="protein sequence ID" value="KZS15677.1"/>
    <property type="molecule type" value="Genomic_DNA"/>
</dbReference>
<dbReference type="Gene3D" id="2.40.10.10">
    <property type="entry name" value="Trypsin-like serine proteases"/>
    <property type="match status" value="2"/>
</dbReference>
<dbReference type="PROSITE" id="PS00135">
    <property type="entry name" value="TRYPSIN_SER"/>
    <property type="match status" value="1"/>
</dbReference>
<dbReference type="STRING" id="35525.A0A164YWC0"/>
<name>A0A164YWC0_9CRUS</name>
<proteinExistence type="inferred from homology"/>
<keyword evidence="1" id="KW-1015">Disulfide bond</keyword>
<evidence type="ECO:0000256" key="2">
    <source>
        <dbReference type="ARBA" id="ARBA00024195"/>
    </source>
</evidence>
<organism evidence="6 7">
    <name type="scientific">Daphnia magna</name>
    <dbReference type="NCBI Taxonomy" id="35525"/>
    <lineage>
        <taxon>Eukaryota</taxon>
        <taxon>Metazoa</taxon>
        <taxon>Ecdysozoa</taxon>
        <taxon>Arthropoda</taxon>
        <taxon>Crustacea</taxon>
        <taxon>Branchiopoda</taxon>
        <taxon>Diplostraca</taxon>
        <taxon>Cladocera</taxon>
        <taxon>Anomopoda</taxon>
        <taxon>Daphniidae</taxon>
        <taxon>Daphnia</taxon>
    </lineage>
</organism>
<evidence type="ECO:0000256" key="1">
    <source>
        <dbReference type="ARBA" id="ARBA00023157"/>
    </source>
</evidence>
<reference evidence="6 7" key="1">
    <citation type="submission" date="2016-03" db="EMBL/GenBank/DDBJ databases">
        <title>EvidentialGene: Evidence-directed Construction of Genes on Genomes.</title>
        <authorList>
            <person name="Gilbert D.G."/>
            <person name="Choi J.-H."/>
            <person name="Mockaitis K."/>
            <person name="Colbourne J."/>
            <person name="Pfrender M."/>
        </authorList>
    </citation>
    <scope>NUCLEOTIDE SEQUENCE [LARGE SCALE GENOMIC DNA]</scope>
    <source>
        <strain evidence="6 7">Xinb3</strain>
        <tissue evidence="6">Complete organism</tissue>
    </source>
</reference>
<keyword evidence="4" id="KW-0472">Membrane</keyword>
<dbReference type="InterPro" id="IPR033116">
    <property type="entry name" value="TRYPSIN_SER"/>
</dbReference>
<dbReference type="Proteomes" id="UP000076858">
    <property type="component" value="Unassembled WGS sequence"/>
</dbReference>
<dbReference type="PRINTS" id="PR00722">
    <property type="entry name" value="CHYMOTRYPSIN"/>
</dbReference>
<dbReference type="GO" id="GO:0004252">
    <property type="term" value="F:serine-type endopeptidase activity"/>
    <property type="evidence" value="ECO:0007669"/>
    <property type="project" value="InterPro"/>
</dbReference>
<dbReference type="GO" id="GO:0006508">
    <property type="term" value="P:proteolysis"/>
    <property type="evidence" value="ECO:0007669"/>
    <property type="project" value="UniProtKB-KW"/>
</dbReference>
<protein>
    <submittedName>
        <fullName evidence="6">Putative Proclotting enzyme</fullName>
    </submittedName>
</protein>
<dbReference type="InterPro" id="IPR009003">
    <property type="entry name" value="Peptidase_S1_PA"/>
</dbReference>
<evidence type="ECO:0000259" key="5">
    <source>
        <dbReference type="PROSITE" id="PS50240"/>
    </source>
</evidence>
<evidence type="ECO:0000313" key="6">
    <source>
        <dbReference type="EMBL" id="KZS15677.1"/>
    </source>
</evidence>
<dbReference type="OrthoDB" id="9977936at2759"/>
<gene>
    <name evidence="6" type="ORF">APZ42_018885</name>
</gene>
<keyword evidence="3" id="KW-0645">Protease</keyword>
<keyword evidence="7" id="KW-1185">Reference proteome</keyword>
<sequence length="507" mass="54090">MSGLSGASRWKGIYLIIGLIVMAELVTVSGRGHIDYQSSFGPKERRKRQVGQTDAFSLLSSLSRPAAGPSSTVAPGGSASGKQLELGNNAFGGLIGGIFNQALSNFARPTQNGGVNIDLGALANPQTWTNFGGNNGATFQPANPPGGDVSFPELKGITWAQYIDSSSMLWLPYDMNVPGFIPGRAYYLGFGNPDFAYQTCFTPLRQTGRCRFVQHCARPEIIASLSSFLSYACPIGSDYMGVCCPDNTQPTVLTTQPPPPPPPTLAPVTTTAEPLTTTTIAAPPPTTVVATVPSTTVTTVKKGCGELMKQTTRIVGGVPADKGEWPWMAALLRDKTDQYCGGVLITDQHILTASHCVDKTYKNDIALIKLKTKATFNDDIWPICLPPSNIVLEGQSAFVTGWGTTSYSGQSSDILLEVILPIWALADCQKSYTQPISEQQLCAGYKAGGKDSCQGDSGGPLMYQMSTGRWAVVGIVSWGIRCAEKDKPGVYTRVTSYSDWIKAKVLA</sequence>
<evidence type="ECO:0000256" key="3">
    <source>
        <dbReference type="RuleBase" id="RU363034"/>
    </source>
</evidence>
<dbReference type="InterPro" id="IPR018114">
    <property type="entry name" value="TRYPSIN_HIS"/>
</dbReference>
<dbReference type="PANTHER" id="PTHR24252:SF7">
    <property type="entry name" value="HYALIN"/>
    <property type="match status" value="1"/>
</dbReference>
<accession>A0A164YWC0</accession>
<dbReference type="Pfam" id="PF00089">
    <property type="entry name" value="Trypsin"/>
    <property type="match status" value="1"/>
</dbReference>
<evidence type="ECO:0000256" key="4">
    <source>
        <dbReference type="SAM" id="Phobius"/>
    </source>
</evidence>
<keyword evidence="3" id="KW-0720">Serine protease</keyword>
<evidence type="ECO:0000313" key="7">
    <source>
        <dbReference type="Proteomes" id="UP000076858"/>
    </source>
</evidence>
<feature type="domain" description="Peptidase S1" evidence="5">
    <location>
        <begin position="314"/>
        <end position="506"/>
    </location>
</feature>
<feature type="transmembrane region" description="Helical" evidence="4">
    <location>
        <begin position="12"/>
        <end position="30"/>
    </location>
</feature>
<dbReference type="AlphaFoldDB" id="A0A164YWC0"/>
<dbReference type="PROSITE" id="PS00134">
    <property type="entry name" value="TRYPSIN_HIS"/>
    <property type="match status" value="1"/>
</dbReference>
<keyword evidence="4" id="KW-1133">Transmembrane helix</keyword>
<dbReference type="SMART" id="SM00020">
    <property type="entry name" value="Tryp_SPc"/>
    <property type="match status" value="1"/>
</dbReference>
<dbReference type="InterPro" id="IPR001314">
    <property type="entry name" value="Peptidase_S1A"/>
</dbReference>
<keyword evidence="3" id="KW-0378">Hydrolase</keyword>
<comment type="similarity">
    <text evidence="2">Belongs to the peptidase S1 family. CLIP subfamily.</text>
</comment>
<keyword evidence="4" id="KW-0812">Transmembrane</keyword>